<organism evidence="2 3">
    <name type="scientific">Xylaria grammica</name>
    <dbReference type="NCBI Taxonomy" id="363999"/>
    <lineage>
        <taxon>Eukaryota</taxon>
        <taxon>Fungi</taxon>
        <taxon>Dikarya</taxon>
        <taxon>Ascomycota</taxon>
        <taxon>Pezizomycotina</taxon>
        <taxon>Sordariomycetes</taxon>
        <taxon>Xylariomycetidae</taxon>
        <taxon>Xylariales</taxon>
        <taxon>Xylariaceae</taxon>
        <taxon>Xylaria</taxon>
    </lineage>
</organism>
<feature type="compositionally biased region" description="Basic and acidic residues" evidence="1">
    <location>
        <begin position="80"/>
        <end position="96"/>
    </location>
</feature>
<feature type="region of interest" description="Disordered" evidence="1">
    <location>
        <begin position="22"/>
        <end position="120"/>
    </location>
</feature>
<feature type="non-terminal residue" evidence="2">
    <location>
        <position position="120"/>
    </location>
</feature>
<keyword evidence="3" id="KW-1185">Reference proteome</keyword>
<protein>
    <submittedName>
        <fullName evidence="2">Uncharacterized protein</fullName>
    </submittedName>
</protein>
<evidence type="ECO:0000313" key="2">
    <source>
        <dbReference type="EMBL" id="RWA03112.1"/>
    </source>
</evidence>
<reference evidence="2 3" key="1">
    <citation type="submission" date="2018-12" db="EMBL/GenBank/DDBJ databases">
        <title>Draft genome sequence of Xylaria grammica IHI A82.</title>
        <authorList>
            <person name="Buettner E."/>
            <person name="Kellner H."/>
        </authorList>
    </citation>
    <scope>NUCLEOTIDE SEQUENCE [LARGE SCALE GENOMIC DNA]</scope>
    <source>
        <strain evidence="2 3">IHI A82</strain>
    </source>
</reference>
<proteinExistence type="predicted"/>
<name>A0A439CLT6_9PEZI</name>
<dbReference type="EMBL" id="RYZI01000939">
    <property type="protein sequence ID" value="RWA03112.1"/>
    <property type="molecule type" value="Genomic_DNA"/>
</dbReference>
<dbReference type="AlphaFoldDB" id="A0A439CLT6"/>
<evidence type="ECO:0000256" key="1">
    <source>
        <dbReference type="SAM" id="MobiDB-lite"/>
    </source>
</evidence>
<feature type="compositionally biased region" description="Low complexity" evidence="1">
    <location>
        <begin position="102"/>
        <end position="120"/>
    </location>
</feature>
<sequence>MAVLRQQGVSELIHVTEELTEEPTLLSHPHVSHHNIRDLPPDFNNIDDGYDHDHDDSDEEYPDKMSLRAATDSHSGMPLLEKDDDRERSRPRRLDALDAVESRSTSVLPPPVVSASSANA</sequence>
<evidence type="ECO:0000313" key="3">
    <source>
        <dbReference type="Proteomes" id="UP000286045"/>
    </source>
</evidence>
<accession>A0A439CLT6</accession>
<dbReference type="STRING" id="363999.A0A439CLT6"/>
<dbReference type="Proteomes" id="UP000286045">
    <property type="component" value="Unassembled WGS sequence"/>
</dbReference>
<gene>
    <name evidence="2" type="ORF">EKO27_g11993</name>
</gene>
<comment type="caution">
    <text evidence="2">The sequence shown here is derived from an EMBL/GenBank/DDBJ whole genome shotgun (WGS) entry which is preliminary data.</text>
</comment>